<reference evidence="18 19" key="1">
    <citation type="submission" date="2019-05" db="EMBL/GenBank/DDBJ databases">
        <title>Arcobacter sp. nov., isolated from sea sediment.</title>
        <authorList>
            <person name="Kim W."/>
        </authorList>
    </citation>
    <scope>NUCLEOTIDE SEQUENCE [LARGE SCALE GENOMIC DNA]</scope>
    <source>
        <strain evidence="18 19">CAU 1517</strain>
    </source>
</reference>
<evidence type="ECO:0000256" key="2">
    <source>
        <dbReference type="ARBA" id="ARBA00009810"/>
    </source>
</evidence>
<keyword evidence="11 14" id="KW-0472">Membrane</keyword>
<dbReference type="PROSITE" id="PS52016">
    <property type="entry name" value="TONB_DEPENDENT_REC_3"/>
    <property type="match status" value="1"/>
</dbReference>
<name>A0A5R8Y2F0_9BACT</name>
<dbReference type="InterPro" id="IPR037066">
    <property type="entry name" value="Plug_dom_sf"/>
</dbReference>
<evidence type="ECO:0000256" key="8">
    <source>
        <dbReference type="ARBA" id="ARBA00023004"/>
    </source>
</evidence>
<dbReference type="InterPro" id="IPR036942">
    <property type="entry name" value="Beta-barrel_TonB_sf"/>
</dbReference>
<gene>
    <name evidence="18" type="ORF">FDK22_05655</name>
</gene>
<dbReference type="OrthoDB" id="9760333at2"/>
<evidence type="ECO:0000256" key="13">
    <source>
        <dbReference type="ARBA" id="ARBA00023237"/>
    </source>
</evidence>
<dbReference type="GO" id="GO:0015344">
    <property type="term" value="F:siderophore uptake transmembrane transporter activity"/>
    <property type="evidence" value="ECO:0007669"/>
    <property type="project" value="TreeGrafter"/>
</dbReference>
<keyword evidence="5" id="KW-0410">Iron transport</keyword>
<organism evidence="18 19">
    <name type="scientific">Arcobacter arenosus</name>
    <dbReference type="NCBI Taxonomy" id="2576037"/>
    <lineage>
        <taxon>Bacteria</taxon>
        <taxon>Pseudomonadati</taxon>
        <taxon>Campylobacterota</taxon>
        <taxon>Epsilonproteobacteria</taxon>
        <taxon>Campylobacterales</taxon>
        <taxon>Arcobacteraceae</taxon>
        <taxon>Arcobacter</taxon>
    </lineage>
</organism>
<sequence>MNKKTIILLSLFCSQVLLHGEKLEEVYVTEKQESYFENYSTSSTKSEKSDNKTPSSIIVTKENLINDIQAQRIEDTYDYTTGVTKVGKNADAIMIRGFETSLENLKVNGMSGSISRMGSPSSSNVEKIEIVKGPSSVLYGSMEPGGMVNIITKKPYGVESYSLETSFQTYMSGVSSFGEDNGIRTSFDANIPLSENLYYRFIAAYENLNSYRDNVDFQNLYIYPSLLWNVNDETSLLVSMEYGKEDGSADDGLAVINHDISTAASINTVYQEESDFDNDEGFSLDLSLDHFFNDNLYSKFSWRSVIHNDERKLYEQTSVNSIAQTIKRRNRHQYNERDWHSFDATLNYDTKVLGLENSLLSGISGTYRKTDYDRIIQGSSNNVSPDISIYNPVLGGTASSNSGNRRLTEYYSSGIYLQDSLSLNENLTLVGATRFDRTKIDFICKSGSCNDDSTRYSSNITGSLGLIYNLNNIVSFYGNIAQSYNPITAERFDINGQGLETEKSNQIELGTKLNFSENLNSHFAVYKILKENVSEKVSGQSYYETIGEIESKGFETELQWLPTENWQLSLGYAYNKAKYTTGSSIGNQPKSTPKNTAQLFTRYIFPTKVYNGTLGVTSGVVFRDSIYTSSSENTRVKLPSYTRYDLGLSYIKKDWEFNLNIENLTDKVYYESGTNDYKIFSGEPRKLTLSVKKSF</sequence>
<keyword evidence="6 14" id="KW-0812">Transmembrane</keyword>
<keyword evidence="9" id="KW-0406">Ion transport</keyword>
<dbReference type="SUPFAM" id="SSF56935">
    <property type="entry name" value="Porins"/>
    <property type="match status" value="1"/>
</dbReference>
<dbReference type="NCBIfam" id="TIGR01783">
    <property type="entry name" value="TonB-siderophor"/>
    <property type="match status" value="1"/>
</dbReference>
<comment type="subcellular location">
    <subcellularLocation>
        <location evidence="1 14">Cell outer membrane</location>
        <topology evidence="1 14">Multi-pass membrane protein</topology>
    </subcellularLocation>
</comment>
<dbReference type="CDD" id="cd01347">
    <property type="entry name" value="ligand_gated_channel"/>
    <property type="match status" value="1"/>
</dbReference>
<evidence type="ECO:0000256" key="4">
    <source>
        <dbReference type="ARBA" id="ARBA00022452"/>
    </source>
</evidence>
<keyword evidence="10 15" id="KW-0798">TonB box</keyword>
<dbReference type="InterPro" id="IPR039426">
    <property type="entry name" value="TonB-dep_rcpt-like"/>
</dbReference>
<evidence type="ECO:0000256" key="9">
    <source>
        <dbReference type="ARBA" id="ARBA00023065"/>
    </source>
</evidence>
<evidence type="ECO:0000256" key="14">
    <source>
        <dbReference type="PROSITE-ProRule" id="PRU01360"/>
    </source>
</evidence>
<dbReference type="InterPro" id="IPR010105">
    <property type="entry name" value="TonB_sidphr_rcpt"/>
</dbReference>
<dbReference type="GO" id="GO:0038023">
    <property type="term" value="F:signaling receptor activity"/>
    <property type="evidence" value="ECO:0007669"/>
    <property type="project" value="InterPro"/>
</dbReference>
<evidence type="ECO:0000256" key="11">
    <source>
        <dbReference type="ARBA" id="ARBA00023136"/>
    </source>
</evidence>
<comment type="similarity">
    <text evidence="2 14 15">Belongs to the TonB-dependent receptor family.</text>
</comment>
<evidence type="ECO:0000256" key="1">
    <source>
        <dbReference type="ARBA" id="ARBA00004571"/>
    </source>
</evidence>
<keyword evidence="4 14" id="KW-1134">Transmembrane beta strand</keyword>
<comment type="caution">
    <text evidence="18">The sequence shown here is derived from an EMBL/GenBank/DDBJ whole genome shotgun (WGS) entry which is preliminary data.</text>
</comment>
<dbReference type="Gene3D" id="2.170.130.10">
    <property type="entry name" value="TonB-dependent receptor, plug domain"/>
    <property type="match status" value="1"/>
</dbReference>
<dbReference type="AlphaFoldDB" id="A0A5R8Y2F0"/>
<proteinExistence type="inferred from homology"/>
<dbReference type="GO" id="GO:0015891">
    <property type="term" value="P:siderophore transport"/>
    <property type="evidence" value="ECO:0007669"/>
    <property type="project" value="InterPro"/>
</dbReference>
<evidence type="ECO:0000256" key="6">
    <source>
        <dbReference type="ARBA" id="ARBA00022692"/>
    </source>
</evidence>
<dbReference type="Pfam" id="PF07715">
    <property type="entry name" value="Plug"/>
    <property type="match status" value="1"/>
</dbReference>
<evidence type="ECO:0000256" key="10">
    <source>
        <dbReference type="ARBA" id="ARBA00023077"/>
    </source>
</evidence>
<keyword evidence="3 14" id="KW-0813">Transport</keyword>
<evidence type="ECO:0000256" key="5">
    <source>
        <dbReference type="ARBA" id="ARBA00022496"/>
    </source>
</evidence>
<dbReference type="PANTHER" id="PTHR32552">
    <property type="entry name" value="FERRICHROME IRON RECEPTOR-RELATED"/>
    <property type="match status" value="1"/>
</dbReference>
<keyword evidence="12 18" id="KW-0675">Receptor</keyword>
<evidence type="ECO:0000256" key="3">
    <source>
        <dbReference type="ARBA" id="ARBA00022448"/>
    </source>
</evidence>
<evidence type="ECO:0000259" key="17">
    <source>
        <dbReference type="Pfam" id="PF07715"/>
    </source>
</evidence>
<dbReference type="RefSeq" id="WP_138151939.1">
    <property type="nucleotide sequence ID" value="NZ_VANU01000002.1"/>
</dbReference>
<accession>A0A5R8Y2F0</accession>
<dbReference type="Pfam" id="PF00593">
    <property type="entry name" value="TonB_dep_Rec_b-barrel"/>
    <property type="match status" value="1"/>
</dbReference>
<keyword evidence="7" id="KW-0732">Signal</keyword>
<evidence type="ECO:0000256" key="15">
    <source>
        <dbReference type="RuleBase" id="RU003357"/>
    </source>
</evidence>
<keyword evidence="19" id="KW-1185">Reference proteome</keyword>
<dbReference type="Proteomes" id="UP000308901">
    <property type="component" value="Unassembled WGS sequence"/>
</dbReference>
<feature type="domain" description="TonB-dependent receptor-like beta-barrel" evidence="16">
    <location>
        <begin position="229"/>
        <end position="664"/>
    </location>
</feature>
<dbReference type="PANTHER" id="PTHR32552:SF68">
    <property type="entry name" value="FERRICHROME OUTER MEMBRANE TRANSPORTER_PHAGE RECEPTOR"/>
    <property type="match status" value="1"/>
</dbReference>
<evidence type="ECO:0000259" key="16">
    <source>
        <dbReference type="Pfam" id="PF00593"/>
    </source>
</evidence>
<dbReference type="GO" id="GO:0009279">
    <property type="term" value="C:cell outer membrane"/>
    <property type="evidence" value="ECO:0007669"/>
    <property type="project" value="UniProtKB-SubCell"/>
</dbReference>
<evidence type="ECO:0000313" key="19">
    <source>
        <dbReference type="Proteomes" id="UP000308901"/>
    </source>
</evidence>
<feature type="domain" description="TonB-dependent receptor plug" evidence="17">
    <location>
        <begin position="51"/>
        <end position="146"/>
    </location>
</feature>
<dbReference type="InterPro" id="IPR012910">
    <property type="entry name" value="Plug_dom"/>
</dbReference>
<keyword evidence="8" id="KW-0408">Iron</keyword>
<protein>
    <submittedName>
        <fullName evidence="18">TonB-dependent siderophore receptor</fullName>
    </submittedName>
</protein>
<keyword evidence="13 14" id="KW-0998">Cell outer membrane</keyword>
<dbReference type="Gene3D" id="2.40.170.20">
    <property type="entry name" value="TonB-dependent receptor, beta-barrel domain"/>
    <property type="match status" value="1"/>
</dbReference>
<evidence type="ECO:0000256" key="7">
    <source>
        <dbReference type="ARBA" id="ARBA00022729"/>
    </source>
</evidence>
<dbReference type="EMBL" id="VANU01000002">
    <property type="protein sequence ID" value="TLP39356.1"/>
    <property type="molecule type" value="Genomic_DNA"/>
</dbReference>
<evidence type="ECO:0000313" key="18">
    <source>
        <dbReference type="EMBL" id="TLP39356.1"/>
    </source>
</evidence>
<dbReference type="InterPro" id="IPR000531">
    <property type="entry name" value="Beta-barrel_TonB"/>
</dbReference>
<evidence type="ECO:0000256" key="12">
    <source>
        <dbReference type="ARBA" id="ARBA00023170"/>
    </source>
</evidence>